<dbReference type="InterPro" id="IPR007219">
    <property type="entry name" value="XnlR_reg_dom"/>
</dbReference>
<dbReference type="Proteomes" id="UP000326565">
    <property type="component" value="Unassembled WGS sequence"/>
</dbReference>
<dbReference type="AlphaFoldDB" id="A0A5N5XGS2"/>
<comment type="subcellular location">
    <subcellularLocation>
        <location evidence="1">Nucleus</location>
    </subcellularLocation>
</comment>
<dbReference type="Pfam" id="PF04082">
    <property type="entry name" value="Fungal_trans"/>
    <property type="match status" value="1"/>
</dbReference>
<gene>
    <name evidence="7" type="ORF">BDV29DRAFT_137068</name>
</gene>
<evidence type="ECO:0000256" key="4">
    <source>
        <dbReference type="ARBA" id="ARBA00023163"/>
    </source>
</evidence>
<evidence type="ECO:0000256" key="1">
    <source>
        <dbReference type="ARBA" id="ARBA00004123"/>
    </source>
</evidence>
<keyword evidence="8" id="KW-1185">Reference proteome</keyword>
<dbReference type="CDD" id="cd12148">
    <property type="entry name" value="fungal_TF_MHR"/>
    <property type="match status" value="1"/>
</dbReference>
<dbReference type="GO" id="GO:0000981">
    <property type="term" value="F:DNA-binding transcription factor activity, RNA polymerase II-specific"/>
    <property type="evidence" value="ECO:0007669"/>
    <property type="project" value="InterPro"/>
</dbReference>
<feature type="domain" description="Xylanolytic transcriptional activator regulatory" evidence="6">
    <location>
        <begin position="86"/>
        <end position="222"/>
    </location>
</feature>
<dbReference type="OrthoDB" id="309640at2759"/>
<dbReference type="GO" id="GO:0005634">
    <property type="term" value="C:nucleus"/>
    <property type="evidence" value="ECO:0007669"/>
    <property type="project" value="UniProtKB-SubCell"/>
</dbReference>
<accession>A0A5N5XGS2</accession>
<dbReference type="InterPro" id="IPR050815">
    <property type="entry name" value="TF_fung"/>
</dbReference>
<sequence>MVGRAAPRVATRTSYLANNLESINDCSQSYPTHLRNMSPAREESDPTVDQPALPPRALGLSLLEIYYTRLYNASLLFCKPILFQEYLDGKLPGFFLKALFALATLFLSLPRGDDNAGPIEHSELKVLSAYASCGLPWAKSSQREMMSLIFEEPSLTIIQSLHSLQMYWFGIGKPQSGNLCLALAHRSCQLLGYNKKIINGVEKSDVSLESELKRRCFWACWVSTCVLMEPEPFIRSAWQDVAMLPLPAHISSTPSGYEVIINEKMDQTWCSNLLEPRNEDNRFPTDAASFVKMVGIWAKAQLLVRDSPSPTAQTLDSMQRLSHMAKSIFETATAGRDQANHVNEASSENKPMLLFFHALYHISQITLHSMIIPLFSGTHIEPTVEPDTVKANAEVVTHHAEMFEQLLAPYLYGKGDVTQLAPFVGYGAFIIGIVFLATEVSCQDKSSRVTVSEMHRDTRRLSSVKAILHLLDTLRVYWKALDHCVMGKASCRLAGIFINPSKPVQIRRCIKQSINNARHTDFGS</sequence>
<keyword evidence="5" id="KW-0539">Nucleus</keyword>
<dbReference type="GO" id="GO:0003677">
    <property type="term" value="F:DNA binding"/>
    <property type="evidence" value="ECO:0007669"/>
    <property type="project" value="InterPro"/>
</dbReference>
<proteinExistence type="predicted"/>
<dbReference type="EMBL" id="ML732156">
    <property type="protein sequence ID" value="KAB8078612.1"/>
    <property type="molecule type" value="Genomic_DNA"/>
</dbReference>
<keyword evidence="2" id="KW-0479">Metal-binding</keyword>
<dbReference type="GO" id="GO:0006351">
    <property type="term" value="P:DNA-templated transcription"/>
    <property type="evidence" value="ECO:0007669"/>
    <property type="project" value="InterPro"/>
</dbReference>
<evidence type="ECO:0000256" key="3">
    <source>
        <dbReference type="ARBA" id="ARBA00023015"/>
    </source>
</evidence>
<keyword evidence="3" id="KW-0805">Transcription regulation</keyword>
<reference evidence="7 8" key="1">
    <citation type="submission" date="2019-04" db="EMBL/GenBank/DDBJ databases">
        <title>Friends and foes A comparative genomics study of 23 Aspergillus species from section Flavi.</title>
        <authorList>
            <consortium name="DOE Joint Genome Institute"/>
            <person name="Kjaerbolling I."/>
            <person name="Vesth T."/>
            <person name="Frisvad J.C."/>
            <person name="Nybo J.L."/>
            <person name="Theobald S."/>
            <person name="Kildgaard S."/>
            <person name="Isbrandt T."/>
            <person name="Kuo A."/>
            <person name="Sato A."/>
            <person name="Lyhne E.K."/>
            <person name="Kogle M.E."/>
            <person name="Wiebenga A."/>
            <person name="Kun R.S."/>
            <person name="Lubbers R.J."/>
            <person name="Makela M.R."/>
            <person name="Barry K."/>
            <person name="Chovatia M."/>
            <person name="Clum A."/>
            <person name="Daum C."/>
            <person name="Haridas S."/>
            <person name="He G."/>
            <person name="LaButti K."/>
            <person name="Lipzen A."/>
            <person name="Mondo S."/>
            <person name="Riley R."/>
            <person name="Salamov A."/>
            <person name="Simmons B.A."/>
            <person name="Magnuson J.K."/>
            <person name="Henrissat B."/>
            <person name="Mortensen U.H."/>
            <person name="Larsen T.O."/>
            <person name="Devries R.P."/>
            <person name="Grigoriev I.V."/>
            <person name="Machida M."/>
            <person name="Baker S.E."/>
            <person name="Andersen M.R."/>
        </authorList>
    </citation>
    <scope>NUCLEOTIDE SEQUENCE [LARGE SCALE GENOMIC DNA]</scope>
    <source>
        <strain evidence="7 8">CBS 151.66</strain>
    </source>
</reference>
<name>A0A5N5XGS2_9EURO</name>
<evidence type="ECO:0000313" key="8">
    <source>
        <dbReference type="Proteomes" id="UP000326565"/>
    </source>
</evidence>
<keyword evidence="4" id="KW-0804">Transcription</keyword>
<protein>
    <recommendedName>
        <fullName evidence="6">Xylanolytic transcriptional activator regulatory domain-containing protein</fullName>
    </recommendedName>
</protein>
<dbReference type="GO" id="GO:0008270">
    <property type="term" value="F:zinc ion binding"/>
    <property type="evidence" value="ECO:0007669"/>
    <property type="project" value="InterPro"/>
</dbReference>
<dbReference type="PANTHER" id="PTHR47338:SF5">
    <property type="entry name" value="ZN(II)2CYS6 TRANSCRIPTION FACTOR (EUROFUNG)"/>
    <property type="match status" value="1"/>
</dbReference>
<dbReference type="PANTHER" id="PTHR47338">
    <property type="entry name" value="ZN(II)2CYS6 TRANSCRIPTION FACTOR (EUROFUNG)-RELATED"/>
    <property type="match status" value="1"/>
</dbReference>
<evidence type="ECO:0000256" key="2">
    <source>
        <dbReference type="ARBA" id="ARBA00022723"/>
    </source>
</evidence>
<evidence type="ECO:0000313" key="7">
    <source>
        <dbReference type="EMBL" id="KAB8078612.1"/>
    </source>
</evidence>
<organism evidence="7 8">
    <name type="scientific">Aspergillus leporis</name>
    <dbReference type="NCBI Taxonomy" id="41062"/>
    <lineage>
        <taxon>Eukaryota</taxon>
        <taxon>Fungi</taxon>
        <taxon>Dikarya</taxon>
        <taxon>Ascomycota</taxon>
        <taxon>Pezizomycotina</taxon>
        <taxon>Eurotiomycetes</taxon>
        <taxon>Eurotiomycetidae</taxon>
        <taxon>Eurotiales</taxon>
        <taxon>Aspergillaceae</taxon>
        <taxon>Aspergillus</taxon>
        <taxon>Aspergillus subgen. Circumdati</taxon>
    </lineage>
</organism>
<evidence type="ECO:0000259" key="6">
    <source>
        <dbReference type="Pfam" id="PF04082"/>
    </source>
</evidence>
<evidence type="ECO:0000256" key="5">
    <source>
        <dbReference type="ARBA" id="ARBA00023242"/>
    </source>
</evidence>